<feature type="compositionally biased region" description="Basic and acidic residues" evidence="4">
    <location>
        <begin position="201"/>
        <end position="216"/>
    </location>
</feature>
<evidence type="ECO:0000313" key="6">
    <source>
        <dbReference type="EMBL" id="ONH69206.1"/>
    </source>
</evidence>
<dbReference type="Pfam" id="PF03357">
    <property type="entry name" value="Snf7"/>
    <property type="match status" value="1"/>
</dbReference>
<reference evidence="6" key="3">
    <citation type="submission" date="2017-01" db="EMBL/GenBank/DDBJ databases">
        <authorList>
            <person name="Mah S.A."/>
            <person name="Swanson W.J."/>
            <person name="Moy G.W."/>
            <person name="Vacquier V.D."/>
        </authorList>
    </citation>
    <scope>NUCLEOTIDE SEQUENCE [LARGE SCALE GENOMIC DNA]</scope>
    <source>
        <strain evidence="6">65</strain>
    </source>
</reference>
<evidence type="ECO:0000256" key="1">
    <source>
        <dbReference type="ARBA" id="ARBA00006190"/>
    </source>
</evidence>
<dbReference type="InterPro" id="IPR005024">
    <property type="entry name" value="Snf7_fam"/>
</dbReference>
<dbReference type="EMBL" id="MPUK01000002">
    <property type="protein sequence ID" value="ONH69206.1"/>
    <property type="molecule type" value="Genomic_DNA"/>
</dbReference>
<evidence type="ECO:0000313" key="7">
    <source>
        <dbReference type="Proteomes" id="UP000189513"/>
    </source>
</evidence>
<proteinExistence type="inferred from homology"/>
<dbReference type="PANTHER" id="PTHR22761:SF12">
    <property type="entry name" value="CHARGED MULTIVESICULAR BODY PROTEIN 5"/>
    <property type="match status" value="1"/>
</dbReference>
<dbReference type="GO" id="GO:0032511">
    <property type="term" value="P:late endosome to vacuole transport via multivesicular body sorting pathway"/>
    <property type="evidence" value="ECO:0007669"/>
    <property type="project" value="TreeGrafter"/>
</dbReference>
<dbReference type="GO" id="GO:0005771">
    <property type="term" value="C:multivesicular body"/>
    <property type="evidence" value="ECO:0007669"/>
    <property type="project" value="TreeGrafter"/>
</dbReference>
<dbReference type="EMBL" id="LK052886">
    <property type="protein sequence ID" value="CDR37758.1"/>
    <property type="molecule type" value="Genomic_DNA"/>
</dbReference>
<dbReference type="Gene3D" id="6.10.250.1710">
    <property type="match status" value="1"/>
</dbReference>
<accession>A0A061AQV1</accession>
<dbReference type="Proteomes" id="UP000189513">
    <property type="component" value="Unassembled WGS sequence"/>
</dbReference>
<dbReference type="OrthoDB" id="3973241at2759"/>
<name>A0A061AQV1_CYBFA</name>
<feature type="coiled-coil region" evidence="3">
    <location>
        <begin position="20"/>
        <end position="84"/>
    </location>
</feature>
<dbReference type="VEuPathDB" id="FungiDB:BON22_1646"/>
<protein>
    <submittedName>
        <fullName evidence="5">CYFA0S01e16534g1_1</fullName>
    </submittedName>
    <submittedName>
        <fullName evidence="6">Vacuolar protein-sorting-associated protein 60</fullName>
    </submittedName>
</protein>
<dbReference type="STRING" id="36022.A0A061AQV1"/>
<sequence length="216" mass="24057">MNRLFGSKTKTPKPTLDGAIKSTEDRISSLDIKLSKINAELSAYQQRLSKMREGPAKQSLKQRAMTLLRQRKQIEAQKDQLEQHAWGMTNAQMTTDNLKSTLATVDAMKEAKKEMQKVYGKVDIDKVEDLQDEMLDLVERGKELQEVLASGYDVPDAVSDSELDAELEALALDMEDEQYSMGAEGESTPGYLLGESGVPKFIDEPVEGEKQQEAAV</sequence>
<feature type="region of interest" description="Disordered" evidence="4">
    <location>
        <begin position="179"/>
        <end position="216"/>
    </location>
</feature>
<keyword evidence="2 3" id="KW-0175">Coiled coil</keyword>
<organism evidence="5">
    <name type="scientific">Cyberlindnera fabianii</name>
    <name type="common">Yeast</name>
    <name type="synonym">Hansenula fabianii</name>
    <dbReference type="NCBI Taxonomy" id="36022"/>
    <lineage>
        <taxon>Eukaryota</taxon>
        <taxon>Fungi</taxon>
        <taxon>Dikarya</taxon>
        <taxon>Ascomycota</taxon>
        <taxon>Saccharomycotina</taxon>
        <taxon>Saccharomycetes</taxon>
        <taxon>Phaffomycetales</taxon>
        <taxon>Phaffomycetaceae</taxon>
        <taxon>Cyberlindnera</taxon>
    </lineage>
</organism>
<evidence type="ECO:0000256" key="2">
    <source>
        <dbReference type="ARBA" id="ARBA00023054"/>
    </source>
</evidence>
<evidence type="ECO:0000256" key="4">
    <source>
        <dbReference type="SAM" id="MobiDB-lite"/>
    </source>
</evidence>
<evidence type="ECO:0000313" key="5">
    <source>
        <dbReference type="EMBL" id="CDR37758.1"/>
    </source>
</evidence>
<reference evidence="5" key="1">
    <citation type="journal article" date="2014" name="Genome Announc.">
        <title>Genome sequence of the yeast Cyberlindnera fabianii (Hansenula fabianii).</title>
        <authorList>
            <person name="Freel K.C."/>
            <person name="Sarilar V."/>
            <person name="Neuveglise C."/>
            <person name="Devillers H."/>
            <person name="Friedrich A."/>
            <person name="Schacherer J."/>
        </authorList>
    </citation>
    <scope>NUCLEOTIDE SEQUENCE</scope>
    <source>
        <strain evidence="5">YJS4271</strain>
    </source>
</reference>
<dbReference type="PANTHER" id="PTHR22761">
    <property type="entry name" value="CHARGED MULTIVESICULAR BODY PROTEIN"/>
    <property type="match status" value="1"/>
</dbReference>
<dbReference type="AlphaFoldDB" id="A0A061AQV1"/>
<gene>
    <name evidence="6" type="ORF">BON22_1646</name>
    <name evidence="5" type="ORF">CYFA0S_01e16534g</name>
</gene>
<reference evidence="7" key="2">
    <citation type="journal article" date="2017" name="Genome Announc.">
        <title>Genome sequences of Cyberlindnera fabianii 65, Pichia kudriavzevii 129, and Saccharomyces cerevisiae 131 isolated from fermented masau fruits in Zimbabwe.</title>
        <authorList>
            <person name="van Rijswijck I.M.H."/>
            <person name="Derks M.F.L."/>
            <person name="Abee T."/>
            <person name="de Ridder D."/>
            <person name="Smid E.J."/>
        </authorList>
    </citation>
    <scope>NUCLEOTIDE SEQUENCE [LARGE SCALE GENOMIC DNA]</scope>
    <source>
        <strain evidence="7">65</strain>
    </source>
</reference>
<keyword evidence="7" id="KW-1185">Reference proteome</keyword>
<dbReference type="GO" id="GO:0006900">
    <property type="term" value="P:vesicle budding from membrane"/>
    <property type="evidence" value="ECO:0007669"/>
    <property type="project" value="TreeGrafter"/>
</dbReference>
<comment type="similarity">
    <text evidence="1">Belongs to the SNF7 family.</text>
</comment>
<evidence type="ECO:0000256" key="3">
    <source>
        <dbReference type="SAM" id="Coils"/>
    </source>
</evidence>
<dbReference type="OMA" id="GVKQMQK"/>